<evidence type="ECO:0008006" key="4">
    <source>
        <dbReference type="Google" id="ProtNLM"/>
    </source>
</evidence>
<dbReference type="Gene3D" id="3.40.630.30">
    <property type="match status" value="1"/>
</dbReference>
<organism evidence="2 3">
    <name type="scientific">Halohasta litchfieldiae</name>
    <dbReference type="NCBI Taxonomy" id="1073996"/>
    <lineage>
        <taxon>Archaea</taxon>
        <taxon>Methanobacteriati</taxon>
        <taxon>Methanobacteriota</taxon>
        <taxon>Stenosarchaea group</taxon>
        <taxon>Halobacteria</taxon>
        <taxon>Halobacteriales</taxon>
        <taxon>Haloferacaceae</taxon>
        <taxon>Halohasta</taxon>
    </lineage>
</organism>
<dbReference type="EMBL" id="FNYR01000006">
    <property type="protein sequence ID" value="SEI71691.1"/>
    <property type="molecule type" value="Genomic_DNA"/>
</dbReference>
<sequence length="225" mass="24559">MEFALLGWPVDEPRLRLDYRRFSYAGKFVTGKTGIAVVRGEPPADHESTSVDSLGPLPEDLSESEFDDGILAAVAFNADRTDPKALWLRYLTVRSDLRGSGLELGPRLAAFIKARAAERGYTTVRIAVNNVFSYHALYKSGFAATGRETGLAELILEAPTDAQANVSMSTYQCGLDQFRKREGLSDAEETFLQEHESVDPPEPIHTGRSAQHVDSGVSNPPGTSE</sequence>
<feature type="compositionally biased region" description="Polar residues" evidence="1">
    <location>
        <begin position="216"/>
        <end position="225"/>
    </location>
</feature>
<feature type="region of interest" description="Disordered" evidence="1">
    <location>
        <begin position="185"/>
        <end position="225"/>
    </location>
</feature>
<protein>
    <recommendedName>
        <fullName evidence="4">N-acetyltransferase domain-containing protein</fullName>
    </recommendedName>
</protein>
<keyword evidence="3" id="KW-1185">Reference proteome</keyword>
<dbReference type="InterPro" id="IPR016181">
    <property type="entry name" value="Acyl_CoA_acyltransferase"/>
</dbReference>
<proteinExistence type="predicted"/>
<dbReference type="RefSeq" id="WP_245708386.1">
    <property type="nucleotide sequence ID" value="NZ_CP024845.1"/>
</dbReference>
<gene>
    <name evidence="2" type="ORF">SAMN05444271_10687</name>
</gene>
<dbReference type="STRING" id="1073996.SAMN05444271_10687"/>
<reference evidence="2 3" key="1">
    <citation type="submission" date="2016-10" db="EMBL/GenBank/DDBJ databases">
        <authorList>
            <person name="de Groot N.N."/>
        </authorList>
    </citation>
    <scope>NUCLEOTIDE SEQUENCE [LARGE SCALE GENOMIC DNA]</scope>
    <source>
        <strain evidence="2 3">DSM 22187</strain>
    </source>
</reference>
<dbReference type="GeneID" id="35000989"/>
<dbReference type="SUPFAM" id="SSF55729">
    <property type="entry name" value="Acyl-CoA N-acyltransferases (Nat)"/>
    <property type="match status" value="1"/>
</dbReference>
<evidence type="ECO:0000313" key="2">
    <source>
        <dbReference type="EMBL" id="SEI71691.1"/>
    </source>
</evidence>
<evidence type="ECO:0000256" key="1">
    <source>
        <dbReference type="SAM" id="MobiDB-lite"/>
    </source>
</evidence>
<accession>A0A1H6SVA4</accession>
<dbReference type="AlphaFoldDB" id="A0A1H6SVA4"/>
<name>A0A1H6SVA4_9EURY</name>
<dbReference type="KEGG" id="hae:halTADL_0156"/>
<dbReference type="Proteomes" id="UP000198888">
    <property type="component" value="Unassembled WGS sequence"/>
</dbReference>
<accession>A0A2H4PXZ4</accession>
<evidence type="ECO:0000313" key="3">
    <source>
        <dbReference type="Proteomes" id="UP000198888"/>
    </source>
</evidence>